<dbReference type="Proteomes" id="UP001151760">
    <property type="component" value="Unassembled WGS sequence"/>
</dbReference>
<evidence type="ECO:0000256" key="1">
    <source>
        <dbReference type="ARBA" id="ARBA00004123"/>
    </source>
</evidence>
<sequence length="429" mass="49109">MQSLTELIVEDCPKVNCLVNMEDVTPGSSGPFLLNLRRVSLIDLPELVSISGGIRIAPQLDTLLVFNCMKLDYLSIMELPRNVKAIKGEIEWWDALKYGKMTWNNVFVKLTRDGGLMDILAQDTNSLQHFLELDAVPSHPTSPMQVDQISSRDHVDQFQIKHDVPSSNESQKMSPQEILNTNKAVQSQYAEAGFGMWEPPYPVIRKPHNEDMDYDFKALNDKRAFMKKKRSSISIITSKHQVRVNKGIEVEKALDDGYIWRKYGQKKVLGCEYPRTIASPNRSTSDIEDAFSSMNILNYTSVSSDYFPASSRSISFNSSEDSNIILSVILPFYNNPYLKDVQAFYAKESPISPPDPITLPAILTPSPVLPPSLLFDPRYFFFLKNYYHLRNESVPHLLPQLRYLIHLGIKLVIWYHHLPQFILLPHLRY</sequence>
<comment type="subcellular location">
    <subcellularLocation>
        <location evidence="1">Nucleus</location>
    </subcellularLocation>
</comment>
<evidence type="ECO:0000256" key="2">
    <source>
        <dbReference type="ARBA" id="ARBA00023015"/>
    </source>
</evidence>
<keyword evidence="5" id="KW-0539">Nucleus</keyword>
<gene>
    <name evidence="7" type="ORF">Tco_0657352</name>
</gene>
<dbReference type="Pfam" id="PF03106">
    <property type="entry name" value="WRKY"/>
    <property type="match status" value="1"/>
</dbReference>
<protein>
    <submittedName>
        <fullName evidence="7">WRKY domain-containing protein</fullName>
    </submittedName>
</protein>
<evidence type="ECO:0000256" key="5">
    <source>
        <dbReference type="ARBA" id="ARBA00023242"/>
    </source>
</evidence>
<accession>A0ABQ4XC48</accession>
<feature type="domain" description="WRKY" evidence="6">
    <location>
        <begin position="249"/>
        <end position="285"/>
    </location>
</feature>
<evidence type="ECO:0000259" key="6">
    <source>
        <dbReference type="PROSITE" id="PS50811"/>
    </source>
</evidence>
<comment type="caution">
    <text evidence="7">The sequence shown here is derived from an EMBL/GenBank/DDBJ whole genome shotgun (WGS) entry which is preliminary data.</text>
</comment>
<dbReference type="SMART" id="SM00774">
    <property type="entry name" value="WRKY"/>
    <property type="match status" value="1"/>
</dbReference>
<keyword evidence="2" id="KW-0805">Transcription regulation</keyword>
<organism evidence="7 8">
    <name type="scientific">Tanacetum coccineum</name>
    <dbReference type="NCBI Taxonomy" id="301880"/>
    <lineage>
        <taxon>Eukaryota</taxon>
        <taxon>Viridiplantae</taxon>
        <taxon>Streptophyta</taxon>
        <taxon>Embryophyta</taxon>
        <taxon>Tracheophyta</taxon>
        <taxon>Spermatophyta</taxon>
        <taxon>Magnoliopsida</taxon>
        <taxon>eudicotyledons</taxon>
        <taxon>Gunneridae</taxon>
        <taxon>Pentapetalae</taxon>
        <taxon>asterids</taxon>
        <taxon>campanulids</taxon>
        <taxon>Asterales</taxon>
        <taxon>Asteraceae</taxon>
        <taxon>Asteroideae</taxon>
        <taxon>Anthemideae</taxon>
        <taxon>Anthemidinae</taxon>
        <taxon>Tanacetum</taxon>
    </lineage>
</organism>
<dbReference type="PROSITE" id="PS50811">
    <property type="entry name" value="WRKY"/>
    <property type="match status" value="1"/>
</dbReference>
<keyword evidence="4" id="KW-0804">Transcription</keyword>
<dbReference type="InterPro" id="IPR036576">
    <property type="entry name" value="WRKY_dom_sf"/>
</dbReference>
<evidence type="ECO:0000256" key="4">
    <source>
        <dbReference type="ARBA" id="ARBA00023163"/>
    </source>
</evidence>
<evidence type="ECO:0000313" key="8">
    <source>
        <dbReference type="Proteomes" id="UP001151760"/>
    </source>
</evidence>
<evidence type="ECO:0000313" key="7">
    <source>
        <dbReference type="EMBL" id="GJS62568.1"/>
    </source>
</evidence>
<dbReference type="SUPFAM" id="SSF118290">
    <property type="entry name" value="WRKY DNA-binding domain"/>
    <property type="match status" value="1"/>
</dbReference>
<evidence type="ECO:0000256" key="3">
    <source>
        <dbReference type="ARBA" id="ARBA00023125"/>
    </source>
</evidence>
<reference evidence="7" key="1">
    <citation type="journal article" date="2022" name="Int. J. Mol. Sci.">
        <title>Draft Genome of Tanacetum Coccineum: Genomic Comparison of Closely Related Tanacetum-Family Plants.</title>
        <authorList>
            <person name="Yamashiro T."/>
            <person name="Shiraishi A."/>
            <person name="Nakayama K."/>
            <person name="Satake H."/>
        </authorList>
    </citation>
    <scope>NUCLEOTIDE SEQUENCE</scope>
</reference>
<proteinExistence type="predicted"/>
<name>A0ABQ4XC48_9ASTR</name>
<keyword evidence="8" id="KW-1185">Reference proteome</keyword>
<keyword evidence="3" id="KW-0238">DNA-binding</keyword>
<dbReference type="InterPro" id="IPR003657">
    <property type="entry name" value="WRKY_dom"/>
</dbReference>
<reference evidence="7" key="2">
    <citation type="submission" date="2022-01" db="EMBL/GenBank/DDBJ databases">
        <authorList>
            <person name="Yamashiro T."/>
            <person name="Shiraishi A."/>
            <person name="Satake H."/>
            <person name="Nakayama K."/>
        </authorList>
    </citation>
    <scope>NUCLEOTIDE SEQUENCE</scope>
</reference>
<dbReference type="EMBL" id="BQNB010009369">
    <property type="protein sequence ID" value="GJS62568.1"/>
    <property type="molecule type" value="Genomic_DNA"/>
</dbReference>
<dbReference type="Gene3D" id="2.20.25.80">
    <property type="entry name" value="WRKY domain"/>
    <property type="match status" value="1"/>
</dbReference>